<dbReference type="PANTHER" id="PTHR44170">
    <property type="entry name" value="PROTEIN SIDEKICK"/>
    <property type="match status" value="1"/>
</dbReference>
<dbReference type="Proteomes" id="UP000230423">
    <property type="component" value="Unassembled WGS sequence"/>
</dbReference>
<dbReference type="SMART" id="SM00409">
    <property type="entry name" value="IG"/>
    <property type="match status" value="1"/>
</dbReference>
<evidence type="ECO:0000259" key="3">
    <source>
        <dbReference type="PROSITE" id="PS50835"/>
    </source>
</evidence>
<evidence type="ECO:0000256" key="1">
    <source>
        <dbReference type="ARBA" id="ARBA00022737"/>
    </source>
</evidence>
<protein>
    <submittedName>
        <fullName evidence="4">Immunoglobulin I-set domain protein</fullName>
    </submittedName>
</protein>
<dbReference type="SMART" id="SM00408">
    <property type="entry name" value="IGc2"/>
    <property type="match status" value="1"/>
</dbReference>
<dbReference type="InterPro" id="IPR036179">
    <property type="entry name" value="Ig-like_dom_sf"/>
</dbReference>
<evidence type="ECO:0000313" key="4">
    <source>
        <dbReference type="EMBL" id="PIO60131.1"/>
    </source>
</evidence>
<dbReference type="PROSITE" id="PS50835">
    <property type="entry name" value="IG_LIKE"/>
    <property type="match status" value="1"/>
</dbReference>
<proteinExistence type="predicted"/>
<dbReference type="GO" id="GO:0098609">
    <property type="term" value="P:cell-cell adhesion"/>
    <property type="evidence" value="ECO:0007669"/>
    <property type="project" value="TreeGrafter"/>
</dbReference>
<gene>
    <name evidence="4" type="ORF">TELCIR_18379</name>
</gene>
<dbReference type="AlphaFoldDB" id="A0A2G9TQ73"/>
<dbReference type="OrthoDB" id="428111at2759"/>
<keyword evidence="5" id="KW-1185">Reference proteome</keyword>
<keyword evidence="2" id="KW-1015">Disulfide bond</keyword>
<evidence type="ECO:0000313" key="5">
    <source>
        <dbReference type="Proteomes" id="UP000230423"/>
    </source>
</evidence>
<accession>A0A2G9TQ73</accession>
<dbReference type="PANTHER" id="PTHR44170:SF11">
    <property type="entry name" value="ROUNDABOUT HOMOLOG 4"/>
    <property type="match status" value="1"/>
</dbReference>
<dbReference type="Gene3D" id="2.60.40.10">
    <property type="entry name" value="Immunoglobulins"/>
    <property type="match status" value="3"/>
</dbReference>
<dbReference type="Pfam" id="PF13927">
    <property type="entry name" value="Ig_3"/>
    <property type="match status" value="1"/>
</dbReference>
<reference evidence="4 5" key="1">
    <citation type="submission" date="2015-09" db="EMBL/GenBank/DDBJ databases">
        <title>Draft genome of the parasitic nematode Teladorsagia circumcincta isolate WARC Sus (inbred).</title>
        <authorList>
            <person name="Mitreva M."/>
        </authorList>
    </citation>
    <scope>NUCLEOTIDE SEQUENCE [LARGE SCALE GENOMIC DNA]</scope>
    <source>
        <strain evidence="4 5">S</strain>
    </source>
</reference>
<sequence>RRPYSRQRELLDTRKSFYGGPVRYKDGQPVTTNKDQVNSHRIILDTGALFLLKVSSGKNGKDGDSGSYHCVARNEHGEAQSREGTLKIAMLRDDFRTRPRTVQALSGDKAILECSPPRGFPEPVVSWRKDDRELKLSEIPRMTLHPDGNLIIEPSLLFPGHVSADGRIKVSSSGTLTIADVRPTDEGAYVCAAMNSAGSSLSKALLKLSTKSELSNFSTGFCDRSPLRGQRCLRDDLDKDWKDNRILMITVQTVTPQETRPARFRDAKYQVGKMDPTRKAIAA</sequence>
<dbReference type="InterPro" id="IPR013783">
    <property type="entry name" value="Ig-like_fold"/>
</dbReference>
<dbReference type="InterPro" id="IPR007110">
    <property type="entry name" value="Ig-like_dom"/>
</dbReference>
<dbReference type="EMBL" id="KZ356085">
    <property type="protein sequence ID" value="PIO60131.1"/>
    <property type="molecule type" value="Genomic_DNA"/>
</dbReference>
<name>A0A2G9TQ73_TELCI</name>
<keyword evidence="1" id="KW-0677">Repeat</keyword>
<evidence type="ECO:0000256" key="2">
    <source>
        <dbReference type="ARBA" id="ARBA00023157"/>
    </source>
</evidence>
<dbReference type="SUPFAM" id="SSF48726">
    <property type="entry name" value="Immunoglobulin"/>
    <property type="match status" value="2"/>
</dbReference>
<feature type="domain" description="Ig-like" evidence="3">
    <location>
        <begin position="93"/>
        <end position="202"/>
    </location>
</feature>
<feature type="non-terminal residue" evidence="4">
    <location>
        <position position="1"/>
    </location>
</feature>
<dbReference type="InterPro" id="IPR003598">
    <property type="entry name" value="Ig_sub2"/>
</dbReference>
<dbReference type="InterPro" id="IPR003599">
    <property type="entry name" value="Ig_sub"/>
</dbReference>
<organism evidence="4 5">
    <name type="scientific">Teladorsagia circumcincta</name>
    <name type="common">Brown stomach worm</name>
    <name type="synonym">Ostertagia circumcincta</name>
    <dbReference type="NCBI Taxonomy" id="45464"/>
    <lineage>
        <taxon>Eukaryota</taxon>
        <taxon>Metazoa</taxon>
        <taxon>Ecdysozoa</taxon>
        <taxon>Nematoda</taxon>
        <taxon>Chromadorea</taxon>
        <taxon>Rhabditida</taxon>
        <taxon>Rhabditina</taxon>
        <taxon>Rhabditomorpha</taxon>
        <taxon>Strongyloidea</taxon>
        <taxon>Trichostrongylidae</taxon>
        <taxon>Teladorsagia</taxon>
    </lineage>
</organism>
<feature type="non-terminal residue" evidence="4">
    <location>
        <position position="283"/>
    </location>
</feature>